<reference evidence="2 3" key="1">
    <citation type="journal article" date="2017" name="Biochemistry">
        <title>Identification of the Biosynthetic Pathway for the Antibiotic Bicyclomycin.</title>
        <authorList>
            <person name="Patteson J."/>
            <person name="Cai W."/>
            <person name="Johnson R.A."/>
            <person name="Santa Maria K."/>
            <person name="Li B."/>
        </authorList>
    </citation>
    <scope>NUCLEOTIDE SEQUENCE [LARGE SCALE GENOMIC DNA]</scope>
    <source>
        <strain evidence="2 3">ATCC 21532</strain>
    </source>
</reference>
<gene>
    <name evidence="2" type="ORF">BLA24_28680</name>
</gene>
<keyword evidence="1" id="KW-0812">Transmembrane</keyword>
<evidence type="ECO:0000313" key="3">
    <source>
        <dbReference type="Proteomes" id="UP000222531"/>
    </source>
</evidence>
<dbReference type="NCBIfam" id="NF033218">
    <property type="entry name" value="anchor_AmaP"/>
    <property type="match status" value="1"/>
</dbReference>
<proteinExistence type="predicted"/>
<evidence type="ECO:0000256" key="1">
    <source>
        <dbReference type="SAM" id="Phobius"/>
    </source>
</evidence>
<protein>
    <submittedName>
        <fullName evidence="2">Alkaline shock response membrane anchor protein AmaP</fullName>
    </submittedName>
</protein>
<name>A0A2G1XBV4_STRCJ</name>
<organism evidence="2 3">
    <name type="scientific">Streptomyces cinnamoneus</name>
    <name type="common">Streptoverticillium cinnamoneum</name>
    <dbReference type="NCBI Taxonomy" id="53446"/>
    <lineage>
        <taxon>Bacteria</taxon>
        <taxon>Bacillati</taxon>
        <taxon>Actinomycetota</taxon>
        <taxon>Actinomycetes</taxon>
        <taxon>Kitasatosporales</taxon>
        <taxon>Streptomycetaceae</taxon>
        <taxon>Streptomyces</taxon>
        <taxon>Streptomyces cinnamoneus group</taxon>
    </lineage>
</organism>
<dbReference type="AlphaFoldDB" id="A0A2G1XBV4"/>
<evidence type="ECO:0000313" key="2">
    <source>
        <dbReference type="EMBL" id="PHQ48685.1"/>
    </source>
</evidence>
<dbReference type="OrthoDB" id="4350374at2"/>
<keyword evidence="1" id="KW-0472">Membrane</keyword>
<dbReference type="EMBL" id="NHZO01000161">
    <property type="protein sequence ID" value="PHQ48685.1"/>
    <property type="molecule type" value="Genomic_DNA"/>
</dbReference>
<dbReference type="RefSeq" id="WP_099201966.1">
    <property type="nucleotide sequence ID" value="NZ_NHZO01000161.1"/>
</dbReference>
<feature type="transmembrane region" description="Helical" evidence="1">
    <location>
        <begin position="66"/>
        <end position="88"/>
    </location>
</feature>
<comment type="caution">
    <text evidence="2">The sequence shown here is derived from an EMBL/GenBank/DDBJ whole genome shotgun (WGS) entry which is preliminary data.</text>
</comment>
<keyword evidence="1" id="KW-1133">Transmembrane helix</keyword>
<dbReference type="Proteomes" id="UP000222531">
    <property type="component" value="Unassembled WGS sequence"/>
</dbReference>
<keyword evidence="3" id="KW-1185">Reference proteome</keyword>
<sequence>MLRNVNRVLVALAGVLLVALGAAVLIGSFGLQRRWGLALPSAWPFDGAHDVLLTLAEQRRWRGRGWWWPVVIAALAAVTLLALAWLLVQARRRRLRHLVVDSGDGDVVVVRGRALEDVLAAEAGALDGVDHAAVTLGGRRTAPEARIVLTLAPHAAPAAALHRLLAEVLQQARTSAGLARLPAEVHLRAVRHGAERVG</sequence>
<accession>A0A2G1XBV4</accession>